<reference evidence="8 9" key="1">
    <citation type="journal article" date="1992" name="Int. J. Syst. Bacteriol.">
        <title>Sphingobacterium antarcticus sp. nov. a Psychrotrophic Bacterium from the Soils of Schirmacher Oasis, Antarctica.</title>
        <authorList>
            <person name="Shivaji S."/>
            <person name="Ray M.K."/>
            <person name="Rao N.S."/>
            <person name="Saiserr L."/>
            <person name="Jagannadham M.V."/>
            <person name="Kumar G.S."/>
            <person name="Reddy G."/>
            <person name="Bhargava P.M."/>
        </authorList>
    </citation>
    <scope>NUCLEOTIDE SEQUENCE [LARGE SCALE GENOMIC DNA]</scope>
    <source>
        <strain evidence="8 9">4BY</strain>
    </source>
</reference>
<organism evidence="8 9">
    <name type="scientific">Pedobacter antarcticus 4BY</name>
    <dbReference type="NCBI Taxonomy" id="1358423"/>
    <lineage>
        <taxon>Bacteria</taxon>
        <taxon>Pseudomonadati</taxon>
        <taxon>Bacteroidota</taxon>
        <taxon>Sphingobacteriia</taxon>
        <taxon>Sphingobacteriales</taxon>
        <taxon>Sphingobacteriaceae</taxon>
        <taxon>Pedobacter</taxon>
    </lineage>
</organism>
<evidence type="ECO:0000256" key="6">
    <source>
        <dbReference type="ARBA" id="ARBA00023136"/>
    </source>
</evidence>
<evidence type="ECO:0000313" key="9">
    <source>
        <dbReference type="Proteomes" id="UP000028007"/>
    </source>
</evidence>
<dbReference type="RefSeq" id="WP_037438723.1">
    <property type="nucleotide sequence ID" value="NZ_JNFF01000022.1"/>
</dbReference>
<name>A0A081PJZ5_9SPHI</name>
<evidence type="ECO:0000256" key="2">
    <source>
        <dbReference type="ARBA" id="ARBA00006228"/>
    </source>
</evidence>
<keyword evidence="4 7" id="KW-0812">Transmembrane</keyword>
<evidence type="ECO:0000256" key="4">
    <source>
        <dbReference type="ARBA" id="ARBA00022692"/>
    </source>
</evidence>
<evidence type="ECO:0000313" key="8">
    <source>
        <dbReference type="EMBL" id="KEQ31018.1"/>
    </source>
</evidence>
<dbReference type="GO" id="GO:0008324">
    <property type="term" value="F:monoatomic cation transmembrane transporter activity"/>
    <property type="evidence" value="ECO:0007669"/>
    <property type="project" value="InterPro"/>
</dbReference>
<dbReference type="GO" id="GO:0005886">
    <property type="term" value="C:plasma membrane"/>
    <property type="evidence" value="ECO:0007669"/>
    <property type="project" value="UniProtKB-SubCell"/>
</dbReference>
<dbReference type="Pfam" id="PF01899">
    <property type="entry name" value="MNHE"/>
    <property type="match status" value="1"/>
</dbReference>
<evidence type="ECO:0000256" key="7">
    <source>
        <dbReference type="SAM" id="Phobius"/>
    </source>
</evidence>
<gene>
    <name evidence="8" type="ORF">N180_09075</name>
</gene>
<keyword evidence="9" id="KW-1185">Reference proteome</keyword>
<dbReference type="eggNOG" id="COG1863">
    <property type="taxonomic scope" value="Bacteria"/>
</dbReference>
<comment type="similarity">
    <text evidence="2">Belongs to the CPA3 antiporters (TC 2.A.63) subunit E family.</text>
</comment>
<accession>A0A081PJZ5</accession>
<dbReference type="PANTHER" id="PTHR34584:SF1">
    <property type="entry name" value="NA(+)_H(+) ANTIPORTER SUBUNIT E1"/>
    <property type="match status" value="1"/>
</dbReference>
<proteinExistence type="inferred from homology"/>
<keyword evidence="3" id="KW-1003">Cell membrane</keyword>
<protein>
    <submittedName>
        <fullName evidence="8">Cation:proton antiporter</fullName>
    </submittedName>
</protein>
<comment type="subcellular location">
    <subcellularLocation>
        <location evidence="1">Cell membrane</location>
        <topology evidence="1">Multi-pass membrane protein</topology>
    </subcellularLocation>
</comment>
<dbReference type="Proteomes" id="UP000028007">
    <property type="component" value="Unassembled WGS sequence"/>
</dbReference>
<comment type="caution">
    <text evidence="8">The sequence shown here is derived from an EMBL/GenBank/DDBJ whole genome shotgun (WGS) entry which is preliminary data.</text>
</comment>
<evidence type="ECO:0000256" key="1">
    <source>
        <dbReference type="ARBA" id="ARBA00004651"/>
    </source>
</evidence>
<dbReference type="AlphaFoldDB" id="A0A081PJZ5"/>
<dbReference type="EMBL" id="JNFF01000022">
    <property type="protein sequence ID" value="KEQ31018.1"/>
    <property type="molecule type" value="Genomic_DNA"/>
</dbReference>
<evidence type="ECO:0000256" key="3">
    <source>
        <dbReference type="ARBA" id="ARBA00022475"/>
    </source>
</evidence>
<feature type="transmembrane region" description="Helical" evidence="7">
    <location>
        <begin position="59"/>
        <end position="79"/>
    </location>
</feature>
<dbReference type="OrthoDB" id="9800498at2"/>
<keyword evidence="5 7" id="KW-1133">Transmembrane helix</keyword>
<evidence type="ECO:0000256" key="5">
    <source>
        <dbReference type="ARBA" id="ARBA00022989"/>
    </source>
</evidence>
<sequence length="160" mass="18757">MIKQFLMNVMLSFIWVGLTGSFLFVNFFFGFILSYFILMLMSRDNTSASKQYFDRIPRIISFIFYFIYELIKANLQVAYDVVTPKFFMKPAIVRFPLTATSEFEINLLANIISLTPGTLILDVSNDKKVLYIHVMYMTDKDSFIKYLQNGFEKKLLAILR</sequence>
<feature type="transmembrane region" description="Helical" evidence="7">
    <location>
        <begin position="12"/>
        <end position="38"/>
    </location>
</feature>
<dbReference type="PIRSF" id="PIRSF019239">
    <property type="entry name" value="MrpE"/>
    <property type="match status" value="1"/>
</dbReference>
<dbReference type="InterPro" id="IPR002758">
    <property type="entry name" value="Cation_antiport_E"/>
</dbReference>
<keyword evidence="6 7" id="KW-0472">Membrane</keyword>
<dbReference type="PANTHER" id="PTHR34584">
    <property type="entry name" value="NA(+)/H(+) ANTIPORTER SUBUNIT E1"/>
    <property type="match status" value="1"/>
</dbReference>